<protein>
    <submittedName>
        <fullName evidence="2">Uncharacterized protein</fullName>
    </submittedName>
</protein>
<keyword evidence="3" id="KW-1185">Reference proteome</keyword>
<comment type="caution">
    <text evidence="2">The sequence shown here is derived from an EMBL/GenBank/DDBJ whole genome shotgun (WGS) entry which is preliminary data.</text>
</comment>
<reference evidence="2 3" key="1">
    <citation type="submission" date="2019-08" db="EMBL/GenBank/DDBJ databases">
        <authorList>
            <person name="Luo N."/>
        </authorList>
    </citation>
    <scope>NUCLEOTIDE SEQUENCE [LARGE SCALE GENOMIC DNA]</scope>
    <source>
        <strain evidence="2 3">NCIMB 9442</strain>
    </source>
</reference>
<gene>
    <name evidence="2" type="ORF">FVW20_06945</name>
</gene>
<proteinExistence type="predicted"/>
<evidence type="ECO:0000256" key="1">
    <source>
        <dbReference type="SAM" id="MobiDB-lite"/>
    </source>
</evidence>
<feature type="region of interest" description="Disordered" evidence="1">
    <location>
        <begin position="138"/>
        <end position="164"/>
    </location>
</feature>
<evidence type="ECO:0000313" key="3">
    <source>
        <dbReference type="Proteomes" id="UP001194469"/>
    </source>
</evidence>
<name>A0ABS0J322_9BACT</name>
<accession>A0ABS0J322</accession>
<sequence length="164" mass="17515">MAKFDCELFGHFVYGPELSYNDLLAREAELVDAIHGALDATGGEHIDFTPTGDALRVQCVFAHHEETIFHAACAAVAPLLRHDVEGRMLFVDKGLDLLHLYLLADEAWQEAALRLPDARAGMAAHAHKDPALTVVPTVKPKPGSARAKRGKGGGGGKAAAKAEE</sequence>
<dbReference type="EMBL" id="VRYY01000162">
    <property type="protein sequence ID" value="MBG3876771.1"/>
    <property type="molecule type" value="Genomic_DNA"/>
</dbReference>
<evidence type="ECO:0000313" key="2">
    <source>
        <dbReference type="EMBL" id="MBG3876771.1"/>
    </source>
</evidence>
<organism evidence="2 3">
    <name type="scientific">Nitratidesulfovibrio oxamicus</name>
    <dbReference type="NCBI Taxonomy" id="32016"/>
    <lineage>
        <taxon>Bacteria</taxon>
        <taxon>Pseudomonadati</taxon>
        <taxon>Thermodesulfobacteriota</taxon>
        <taxon>Desulfovibrionia</taxon>
        <taxon>Desulfovibrionales</taxon>
        <taxon>Desulfovibrionaceae</taxon>
        <taxon>Nitratidesulfovibrio</taxon>
    </lineage>
</organism>
<dbReference type="Proteomes" id="UP001194469">
    <property type="component" value="Unassembled WGS sequence"/>
</dbReference>
<dbReference type="RefSeq" id="WP_196608860.1">
    <property type="nucleotide sequence ID" value="NZ_VRYY01000162.1"/>
</dbReference>